<name>A0AA88W1T9_9ASTE</name>
<dbReference type="InterPro" id="IPR005162">
    <property type="entry name" value="Retrotrans_gag_dom"/>
</dbReference>
<dbReference type="AlphaFoldDB" id="A0AA88W1T9"/>
<dbReference type="PANTHER" id="PTHR33223:SF10">
    <property type="entry name" value="AMINOTRANSFERASE-LIKE PLANT MOBILE DOMAIN-CONTAINING PROTEIN"/>
    <property type="match status" value="1"/>
</dbReference>
<feature type="compositionally biased region" description="Basic and acidic residues" evidence="1">
    <location>
        <begin position="110"/>
        <end position="127"/>
    </location>
</feature>
<dbReference type="EMBL" id="JAVXUP010001135">
    <property type="protein sequence ID" value="KAK3015575.1"/>
    <property type="molecule type" value="Genomic_DNA"/>
</dbReference>
<dbReference type="Proteomes" id="UP001188597">
    <property type="component" value="Unassembled WGS sequence"/>
</dbReference>
<reference evidence="3" key="1">
    <citation type="submission" date="2022-12" db="EMBL/GenBank/DDBJ databases">
        <title>Draft genome assemblies for two species of Escallonia (Escalloniales).</title>
        <authorList>
            <person name="Chanderbali A."/>
            <person name="Dervinis C."/>
            <person name="Anghel I."/>
            <person name="Soltis D."/>
            <person name="Soltis P."/>
            <person name="Zapata F."/>
        </authorList>
    </citation>
    <scope>NUCLEOTIDE SEQUENCE</scope>
    <source>
        <strain evidence="3">UCBG64.0493</strain>
        <tissue evidence="3">Leaf</tissue>
    </source>
</reference>
<accession>A0AA88W1T9</accession>
<evidence type="ECO:0000256" key="1">
    <source>
        <dbReference type="SAM" id="MobiDB-lite"/>
    </source>
</evidence>
<dbReference type="Pfam" id="PF03732">
    <property type="entry name" value="Retrotrans_gag"/>
    <property type="match status" value="1"/>
</dbReference>
<evidence type="ECO:0000259" key="2">
    <source>
        <dbReference type="Pfam" id="PF03732"/>
    </source>
</evidence>
<organism evidence="3 4">
    <name type="scientific">Escallonia herrerae</name>
    <dbReference type="NCBI Taxonomy" id="1293975"/>
    <lineage>
        <taxon>Eukaryota</taxon>
        <taxon>Viridiplantae</taxon>
        <taxon>Streptophyta</taxon>
        <taxon>Embryophyta</taxon>
        <taxon>Tracheophyta</taxon>
        <taxon>Spermatophyta</taxon>
        <taxon>Magnoliopsida</taxon>
        <taxon>eudicotyledons</taxon>
        <taxon>Gunneridae</taxon>
        <taxon>Pentapetalae</taxon>
        <taxon>asterids</taxon>
        <taxon>campanulids</taxon>
        <taxon>Escalloniales</taxon>
        <taxon>Escalloniaceae</taxon>
        <taxon>Escallonia</taxon>
    </lineage>
</organism>
<evidence type="ECO:0000313" key="3">
    <source>
        <dbReference type="EMBL" id="KAK3015575.1"/>
    </source>
</evidence>
<keyword evidence="4" id="KW-1185">Reference proteome</keyword>
<evidence type="ECO:0000313" key="4">
    <source>
        <dbReference type="Proteomes" id="UP001188597"/>
    </source>
</evidence>
<comment type="caution">
    <text evidence="3">The sequence shown here is derived from an EMBL/GenBank/DDBJ whole genome shotgun (WGS) entry which is preliminary data.</text>
</comment>
<protein>
    <recommendedName>
        <fullName evidence="2">Retrotransposon gag domain-containing protein</fullName>
    </recommendedName>
</protein>
<feature type="domain" description="Retrotransposon gag" evidence="2">
    <location>
        <begin position="213"/>
        <end position="260"/>
    </location>
</feature>
<sequence>MANSNLHKASVSKIMYRLKHSIFSRAHMDRLFKLILQQQLRRFYRSIEKLQATIENPSSPLEPPRTPKGKHISDAQRQSVHQRLNFHEGPGDSKMRDRENCNQHMIQMEDEHSYDERRNPRSRRQEESYYEAHSTRTTYVNSGGNRAERYSNAPIIIGRRFTKEVDLFPTLPNFKMPPCESYDGTGDLMEHLARFTSGMNLHVVPDQIMCRAFLITLKGAAHVWFQHLAPRSISCWAQLAKSFRSNFFTSRVQRKNSSTLFCIV</sequence>
<proteinExistence type="predicted"/>
<dbReference type="PANTHER" id="PTHR33223">
    <property type="entry name" value="CCHC-TYPE DOMAIN-CONTAINING PROTEIN"/>
    <property type="match status" value="1"/>
</dbReference>
<feature type="region of interest" description="Disordered" evidence="1">
    <location>
        <begin position="110"/>
        <end position="133"/>
    </location>
</feature>
<gene>
    <name evidence="3" type="ORF">RJ639_007748</name>
</gene>